<gene>
    <name evidence="2" type="ORF">AUEXF2481DRAFT_37885</name>
</gene>
<reference evidence="2 3" key="1">
    <citation type="journal article" date="2014" name="BMC Genomics">
        <title>Genome sequencing of four Aureobasidium pullulans varieties: biotechnological potential, stress tolerance, and description of new species.</title>
        <authorList>
            <person name="Gostin Ar C."/>
            <person name="Ohm R.A."/>
            <person name="Kogej T."/>
            <person name="Sonjak S."/>
            <person name="Turk M."/>
            <person name="Zajc J."/>
            <person name="Zalar P."/>
            <person name="Grube M."/>
            <person name="Sun H."/>
            <person name="Han J."/>
            <person name="Sharma A."/>
            <person name="Chiniquy J."/>
            <person name="Ngan C.Y."/>
            <person name="Lipzen A."/>
            <person name="Barry K."/>
            <person name="Grigoriev I.V."/>
            <person name="Gunde-Cimerman N."/>
        </authorList>
    </citation>
    <scope>NUCLEOTIDE SEQUENCE [LARGE SCALE GENOMIC DNA]</scope>
    <source>
        <strain evidence="2 3">EXF-2481</strain>
    </source>
</reference>
<sequence length="61" mass="6763">MLHVKRCGHKNDHGSRSLGSARREPFRRPSMSDQPPLLPSLCNPNQPSTPSPFQPSLEGEV</sequence>
<name>A0A074YI21_AURSE</name>
<dbReference type="InParanoid" id="A0A074YI21"/>
<dbReference type="HOGENOM" id="CLU_2928849_0_0_1"/>
<feature type="non-terminal residue" evidence="2">
    <location>
        <position position="61"/>
    </location>
</feature>
<proteinExistence type="predicted"/>
<feature type="region of interest" description="Disordered" evidence="1">
    <location>
        <begin position="1"/>
        <end position="61"/>
    </location>
</feature>
<evidence type="ECO:0000256" key="1">
    <source>
        <dbReference type="SAM" id="MobiDB-lite"/>
    </source>
</evidence>
<dbReference type="EMBL" id="KL584754">
    <property type="protein sequence ID" value="KEQ97360.1"/>
    <property type="molecule type" value="Genomic_DNA"/>
</dbReference>
<dbReference type="AlphaFoldDB" id="A0A074YI21"/>
<dbReference type="Proteomes" id="UP000030641">
    <property type="component" value="Unassembled WGS sequence"/>
</dbReference>
<dbReference type="GeneID" id="25365961"/>
<accession>A0A074YI21</accession>
<evidence type="ECO:0000313" key="3">
    <source>
        <dbReference type="Proteomes" id="UP000030641"/>
    </source>
</evidence>
<organism evidence="2 3">
    <name type="scientific">Aureobasidium subglaciale (strain EXF-2481)</name>
    <name type="common">Aureobasidium pullulans var. subglaciale</name>
    <dbReference type="NCBI Taxonomy" id="1043005"/>
    <lineage>
        <taxon>Eukaryota</taxon>
        <taxon>Fungi</taxon>
        <taxon>Dikarya</taxon>
        <taxon>Ascomycota</taxon>
        <taxon>Pezizomycotina</taxon>
        <taxon>Dothideomycetes</taxon>
        <taxon>Dothideomycetidae</taxon>
        <taxon>Dothideales</taxon>
        <taxon>Saccotheciaceae</taxon>
        <taxon>Aureobasidium</taxon>
    </lineage>
</organism>
<protein>
    <submittedName>
        <fullName evidence="2">Uncharacterized protein</fullName>
    </submittedName>
</protein>
<dbReference type="RefSeq" id="XP_013345882.1">
    <property type="nucleotide sequence ID" value="XM_013490428.1"/>
</dbReference>
<evidence type="ECO:0000313" key="2">
    <source>
        <dbReference type="EMBL" id="KEQ97360.1"/>
    </source>
</evidence>
<keyword evidence="3" id="KW-1185">Reference proteome</keyword>
<feature type="compositionally biased region" description="Basic and acidic residues" evidence="1">
    <location>
        <begin position="9"/>
        <end position="27"/>
    </location>
</feature>